<dbReference type="EMBL" id="FQTU01000024">
    <property type="protein sequence ID" value="SHF24875.1"/>
    <property type="molecule type" value="Genomic_DNA"/>
</dbReference>
<dbReference type="STRING" id="1120975.SAMN02746064_02218"/>
<protein>
    <submittedName>
        <fullName evidence="3">Diguanylate cyclase (GGDEF) domain-containing protein</fullName>
    </submittedName>
</protein>
<dbReference type="CDD" id="cd01949">
    <property type="entry name" value="GGDEF"/>
    <property type="match status" value="1"/>
</dbReference>
<dbReference type="PANTHER" id="PTHR44757">
    <property type="entry name" value="DIGUANYLATE CYCLASE DGCP"/>
    <property type="match status" value="1"/>
</dbReference>
<reference evidence="3 4" key="1">
    <citation type="submission" date="2016-11" db="EMBL/GenBank/DDBJ databases">
        <authorList>
            <person name="Jaros S."/>
            <person name="Januszkiewicz K."/>
            <person name="Wedrychowicz H."/>
        </authorList>
    </citation>
    <scope>NUCLEOTIDE SEQUENCE [LARGE SCALE GENOMIC DNA]</scope>
    <source>
        <strain evidence="3 4">DSM 14828</strain>
    </source>
</reference>
<dbReference type="OrthoDB" id="9783388at2"/>
<dbReference type="InterPro" id="IPR029787">
    <property type="entry name" value="Nucleotide_cyclase"/>
</dbReference>
<proteinExistence type="predicted"/>
<organism evidence="3 4">
    <name type="scientific">Alkalibacter saccharofermentans DSM 14828</name>
    <dbReference type="NCBI Taxonomy" id="1120975"/>
    <lineage>
        <taxon>Bacteria</taxon>
        <taxon>Bacillati</taxon>
        <taxon>Bacillota</taxon>
        <taxon>Clostridia</taxon>
        <taxon>Eubacteriales</taxon>
        <taxon>Eubacteriaceae</taxon>
        <taxon>Alkalibacter</taxon>
    </lineage>
</organism>
<feature type="domain" description="GGDEF" evidence="2">
    <location>
        <begin position="201"/>
        <end position="337"/>
    </location>
</feature>
<keyword evidence="1" id="KW-0175">Coiled coil</keyword>
<evidence type="ECO:0000256" key="1">
    <source>
        <dbReference type="SAM" id="Coils"/>
    </source>
</evidence>
<dbReference type="RefSeq" id="WP_073272192.1">
    <property type="nucleotide sequence ID" value="NZ_FQTU01000024.1"/>
</dbReference>
<dbReference type="Proteomes" id="UP000184251">
    <property type="component" value="Unassembled WGS sequence"/>
</dbReference>
<sequence length="348" mass="40970">MDQYDISFFLQGDRNLNLLTKYWYDPVFLISPHQRNLKDIFEPKDRERITELGNKAYDEEGSFICDDGFQIISPTVTISLCMMVKNERVFVLGMNISLMSNEQSNCRAKDVIHRFMGLIISTDRDLMTNNMEIVRSQFEEIQKLNNQLQNIKRQLEKSNAQLHRLNLDLNNRLVKDELTGLVSRYQYREEIEMAIANDPQKFGIFTFLDLDRFKQINDTFGHRAGDEYLKEFARRLKGLPFENFIAIRISGDEFGLYIHGYKDVGEAECRKIWENIQIHVLDTPITIDSQELKMLCSGGMAVYGLHTKNFFDLIEYADFAMYEAKNSKTDLFKVFNKDRYMKRNIMIR</sequence>
<dbReference type="InterPro" id="IPR000160">
    <property type="entry name" value="GGDEF_dom"/>
</dbReference>
<feature type="coiled-coil region" evidence="1">
    <location>
        <begin position="131"/>
        <end position="172"/>
    </location>
</feature>
<dbReference type="SMART" id="SM00267">
    <property type="entry name" value="GGDEF"/>
    <property type="match status" value="1"/>
</dbReference>
<name>A0A1M5A3T8_9FIRM</name>
<dbReference type="PROSITE" id="PS50887">
    <property type="entry name" value="GGDEF"/>
    <property type="match status" value="1"/>
</dbReference>
<dbReference type="AlphaFoldDB" id="A0A1M5A3T8"/>
<dbReference type="Pfam" id="PF00990">
    <property type="entry name" value="GGDEF"/>
    <property type="match status" value="1"/>
</dbReference>
<evidence type="ECO:0000313" key="3">
    <source>
        <dbReference type="EMBL" id="SHF24875.1"/>
    </source>
</evidence>
<accession>A0A1M5A3T8</accession>
<dbReference type="PANTHER" id="PTHR44757:SF2">
    <property type="entry name" value="BIOFILM ARCHITECTURE MAINTENANCE PROTEIN MBAA"/>
    <property type="match status" value="1"/>
</dbReference>
<dbReference type="InterPro" id="IPR052155">
    <property type="entry name" value="Biofilm_reg_signaling"/>
</dbReference>
<gene>
    <name evidence="3" type="ORF">SAMN02746064_02218</name>
</gene>
<dbReference type="SUPFAM" id="SSF55073">
    <property type="entry name" value="Nucleotide cyclase"/>
    <property type="match status" value="1"/>
</dbReference>
<keyword evidence="4" id="KW-1185">Reference proteome</keyword>
<dbReference type="NCBIfam" id="TIGR00254">
    <property type="entry name" value="GGDEF"/>
    <property type="match status" value="1"/>
</dbReference>
<evidence type="ECO:0000313" key="4">
    <source>
        <dbReference type="Proteomes" id="UP000184251"/>
    </source>
</evidence>
<dbReference type="Gene3D" id="3.30.70.270">
    <property type="match status" value="1"/>
</dbReference>
<dbReference type="InterPro" id="IPR043128">
    <property type="entry name" value="Rev_trsase/Diguanyl_cyclase"/>
</dbReference>
<evidence type="ECO:0000259" key="2">
    <source>
        <dbReference type="PROSITE" id="PS50887"/>
    </source>
</evidence>